<dbReference type="Proteomes" id="UP000765509">
    <property type="component" value="Unassembled WGS sequence"/>
</dbReference>
<name>A0A9Q3HS97_9BASI</name>
<organism evidence="2 3">
    <name type="scientific">Austropuccinia psidii MF-1</name>
    <dbReference type="NCBI Taxonomy" id="1389203"/>
    <lineage>
        <taxon>Eukaryota</taxon>
        <taxon>Fungi</taxon>
        <taxon>Dikarya</taxon>
        <taxon>Basidiomycota</taxon>
        <taxon>Pucciniomycotina</taxon>
        <taxon>Pucciniomycetes</taxon>
        <taxon>Pucciniales</taxon>
        <taxon>Sphaerophragmiaceae</taxon>
        <taxon>Austropuccinia</taxon>
    </lineage>
</organism>
<reference evidence="2" key="1">
    <citation type="submission" date="2021-03" db="EMBL/GenBank/DDBJ databases">
        <title>Draft genome sequence of rust myrtle Austropuccinia psidii MF-1, a brazilian biotype.</title>
        <authorList>
            <person name="Quecine M.C."/>
            <person name="Pachon D.M.R."/>
            <person name="Bonatelli M.L."/>
            <person name="Correr F.H."/>
            <person name="Franceschini L.M."/>
            <person name="Leite T.F."/>
            <person name="Margarido G.R.A."/>
            <person name="Almeida C.A."/>
            <person name="Ferrarezi J.A."/>
            <person name="Labate C.A."/>
        </authorList>
    </citation>
    <scope>NUCLEOTIDE SEQUENCE</scope>
    <source>
        <strain evidence="2">MF-1</strain>
    </source>
</reference>
<feature type="region of interest" description="Disordered" evidence="1">
    <location>
        <begin position="475"/>
        <end position="544"/>
    </location>
</feature>
<evidence type="ECO:0000313" key="3">
    <source>
        <dbReference type="Proteomes" id="UP000765509"/>
    </source>
</evidence>
<proteinExistence type="predicted"/>
<evidence type="ECO:0000256" key="1">
    <source>
        <dbReference type="SAM" id="MobiDB-lite"/>
    </source>
</evidence>
<gene>
    <name evidence="2" type="ORF">O181_052005</name>
</gene>
<feature type="compositionally biased region" description="Polar residues" evidence="1">
    <location>
        <begin position="29"/>
        <end position="41"/>
    </location>
</feature>
<feature type="region of interest" description="Disordered" evidence="1">
    <location>
        <begin position="29"/>
        <end position="120"/>
    </location>
</feature>
<keyword evidence="3" id="KW-1185">Reference proteome</keyword>
<evidence type="ECO:0000313" key="2">
    <source>
        <dbReference type="EMBL" id="MBW0512290.1"/>
    </source>
</evidence>
<dbReference type="OrthoDB" id="2517477at2759"/>
<feature type="compositionally biased region" description="Acidic residues" evidence="1">
    <location>
        <begin position="510"/>
        <end position="531"/>
    </location>
</feature>
<dbReference type="AlphaFoldDB" id="A0A9Q3HS97"/>
<feature type="compositionally biased region" description="Acidic residues" evidence="1">
    <location>
        <begin position="475"/>
        <end position="487"/>
    </location>
</feature>
<dbReference type="EMBL" id="AVOT02022712">
    <property type="protein sequence ID" value="MBW0512290.1"/>
    <property type="molecule type" value="Genomic_DNA"/>
</dbReference>
<feature type="compositionally biased region" description="Low complexity" evidence="1">
    <location>
        <begin position="48"/>
        <end position="59"/>
    </location>
</feature>
<feature type="compositionally biased region" description="Basic and acidic residues" evidence="1">
    <location>
        <begin position="532"/>
        <end position="544"/>
    </location>
</feature>
<accession>A0A9Q3HS97</accession>
<sequence>MDSPAANTPDIQRILMSIMKAQYFLTSTMSSPKVTSTIPNQKTKESFQQNKNNQNPLKPKSNHKSGFQRAQSEPAALNTPPKKLPSLHPKQSPKGLNTLTNKTPKHNPLQMQETNSPPDFKGVKVSLWDLKEKGSIPVPPTQNSLANFYHRFSNINQLDEVVQDCGGVNLADEDDIQEFARQKLQPVKLARGLQKISQTYINYIQDVLGRLGFSRWAPNLAQNHDYLYNVSCWIAAISTFQQLSAGGAYNNYNMNFSFITRTGLLQKAYDHYVHYHMKEVWEKEMKNPGHYQAQASKHSSNKNQAWLRDARLDFAILQKFPQRYHKIIEENAAHSDDEADEQKPEIYVIHTLRYRSRKANILFWRLDQAMDKYQRNMGLSSRMRVPVLPKIPIQSENCKPPKGLPADFYSLKWFKGLTNMEKRMTVDIKNVAFLLNTEESLNPKKHPDESLSDKVFNKKYRDEVTKSYVIEEESVNEEVEDGNETIDLEAPSPDQSEAEDGWYYEPGEYSYEDDEEDEEETEEVAEAESDESNEKAKMEGIEEG</sequence>
<protein>
    <submittedName>
        <fullName evidence="2">Uncharacterized protein</fullName>
    </submittedName>
</protein>
<comment type="caution">
    <text evidence="2">The sequence shown here is derived from an EMBL/GenBank/DDBJ whole genome shotgun (WGS) entry which is preliminary data.</text>
</comment>